<evidence type="ECO:0000256" key="2">
    <source>
        <dbReference type="ARBA" id="ARBA00022695"/>
    </source>
</evidence>
<dbReference type="InterPro" id="IPR001584">
    <property type="entry name" value="Integrase_cat-core"/>
</dbReference>
<dbReference type="GO" id="GO:0015074">
    <property type="term" value="P:DNA integration"/>
    <property type="evidence" value="ECO:0007669"/>
    <property type="project" value="UniProtKB-KW"/>
</dbReference>
<evidence type="ECO:0000256" key="12">
    <source>
        <dbReference type="ARBA" id="ARBA00023172"/>
    </source>
</evidence>
<accession>A0A9Q3I834</accession>
<dbReference type="PROSITE" id="PS50994">
    <property type="entry name" value="INTEGRASE"/>
    <property type="match status" value="1"/>
</dbReference>
<comment type="catalytic activity">
    <reaction evidence="13">
        <text>DNA(n) + a 2'-deoxyribonucleoside 5'-triphosphate = DNA(n+1) + diphosphate</text>
        <dbReference type="Rhea" id="RHEA:22508"/>
        <dbReference type="Rhea" id="RHEA-COMP:17339"/>
        <dbReference type="Rhea" id="RHEA-COMP:17340"/>
        <dbReference type="ChEBI" id="CHEBI:33019"/>
        <dbReference type="ChEBI" id="CHEBI:61560"/>
        <dbReference type="ChEBI" id="CHEBI:173112"/>
        <dbReference type="EC" id="2.7.7.49"/>
    </reaction>
</comment>
<dbReference type="EMBL" id="AVOT02038605">
    <property type="protein sequence ID" value="MBW0533516.1"/>
    <property type="molecule type" value="Genomic_DNA"/>
</dbReference>
<keyword evidence="10" id="KW-0695">RNA-directed DNA polymerase</keyword>
<dbReference type="Pfam" id="PF00665">
    <property type="entry name" value="rve"/>
    <property type="match status" value="1"/>
</dbReference>
<reference evidence="17" key="1">
    <citation type="submission" date="2021-03" db="EMBL/GenBank/DDBJ databases">
        <title>Draft genome sequence of rust myrtle Austropuccinia psidii MF-1, a brazilian biotype.</title>
        <authorList>
            <person name="Quecine M.C."/>
            <person name="Pachon D.M.R."/>
            <person name="Bonatelli M.L."/>
            <person name="Correr F.H."/>
            <person name="Franceschini L.M."/>
            <person name="Leite T.F."/>
            <person name="Margarido G.R.A."/>
            <person name="Almeida C.A."/>
            <person name="Ferrarezi J.A."/>
            <person name="Labate C.A."/>
        </authorList>
    </citation>
    <scope>NUCLEOTIDE SEQUENCE</scope>
    <source>
        <strain evidence="17">MF-1</strain>
    </source>
</reference>
<feature type="domain" description="Integrase catalytic" evidence="16">
    <location>
        <begin position="227"/>
        <end position="394"/>
    </location>
</feature>
<comment type="catalytic activity">
    <reaction evidence="14">
        <text>DNA(n) + a 2'-deoxyribonucleoside 5'-triphosphate = DNA(n+1) + diphosphate</text>
        <dbReference type="Rhea" id="RHEA:22508"/>
        <dbReference type="Rhea" id="RHEA-COMP:17339"/>
        <dbReference type="Rhea" id="RHEA-COMP:17340"/>
        <dbReference type="ChEBI" id="CHEBI:33019"/>
        <dbReference type="ChEBI" id="CHEBI:61560"/>
        <dbReference type="ChEBI" id="CHEBI:173112"/>
        <dbReference type="EC" id="2.7.7.7"/>
    </reaction>
</comment>
<dbReference type="GO" id="GO:0003964">
    <property type="term" value="F:RNA-directed DNA polymerase activity"/>
    <property type="evidence" value="ECO:0007669"/>
    <property type="project" value="UniProtKB-KW"/>
</dbReference>
<keyword evidence="8" id="KW-0694">RNA-binding</keyword>
<keyword evidence="6" id="KW-0378">Hydrolase</keyword>
<organism evidence="17 18">
    <name type="scientific">Austropuccinia psidii MF-1</name>
    <dbReference type="NCBI Taxonomy" id="1389203"/>
    <lineage>
        <taxon>Eukaryota</taxon>
        <taxon>Fungi</taxon>
        <taxon>Dikarya</taxon>
        <taxon>Basidiomycota</taxon>
        <taxon>Pucciniomycotina</taxon>
        <taxon>Pucciniomycetes</taxon>
        <taxon>Pucciniales</taxon>
        <taxon>Sphaerophragmiaceae</taxon>
        <taxon>Austropuccinia</taxon>
    </lineage>
</organism>
<proteinExistence type="predicted"/>
<dbReference type="AlphaFoldDB" id="A0A9Q3I834"/>
<evidence type="ECO:0000256" key="11">
    <source>
        <dbReference type="ARBA" id="ARBA00022932"/>
    </source>
</evidence>
<dbReference type="GO" id="GO:0046872">
    <property type="term" value="F:metal ion binding"/>
    <property type="evidence" value="ECO:0007669"/>
    <property type="project" value="UniProtKB-KW"/>
</dbReference>
<dbReference type="GO" id="GO:0032196">
    <property type="term" value="P:transposition"/>
    <property type="evidence" value="ECO:0007669"/>
    <property type="project" value="UniProtKB-KW"/>
</dbReference>
<evidence type="ECO:0000259" key="16">
    <source>
        <dbReference type="PROSITE" id="PS50994"/>
    </source>
</evidence>
<feature type="region of interest" description="Disordered" evidence="15">
    <location>
        <begin position="1"/>
        <end position="61"/>
    </location>
</feature>
<dbReference type="GO" id="GO:0016787">
    <property type="term" value="F:hydrolase activity"/>
    <property type="evidence" value="ECO:0007669"/>
    <property type="project" value="UniProtKB-KW"/>
</dbReference>
<keyword evidence="18" id="KW-1185">Reference proteome</keyword>
<protein>
    <recommendedName>
        <fullName evidence="16">Integrase catalytic domain-containing protein</fullName>
    </recommendedName>
</protein>
<keyword evidence="12" id="KW-0233">DNA recombination</keyword>
<evidence type="ECO:0000256" key="14">
    <source>
        <dbReference type="ARBA" id="ARBA00049244"/>
    </source>
</evidence>
<dbReference type="InterPro" id="IPR036397">
    <property type="entry name" value="RNaseH_sf"/>
</dbReference>
<keyword evidence="1" id="KW-0815">Transposition</keyword>
<sequence>MNKKKKEDSKPASNDKNPSLSQQMERLEKLILSNHLTMPKRDQPSHVVSSPEETIDPQDNSESDTYYLCIKRFITDHQDRSQKIYLDSGCGRSVINNLSLLKDPKPQNMSVKTFGNNVQITHHGSLNFFGFNIFPVSYAPQGPVNLISVSQLIDHRLKPIYKNNVFLIKCSNSIVATFKRDGNLHPSDEYLRHILKQNDVNQSFISRKNCEVCCVSKLEQHPHNRSLPTTPSPFCKLHTDILEINVLSKKGYCYILVLLDYFSRFNRIVLLKTKDQAGREIVSFINKIRNKLNKVPAFLHSECGCEFTSNSFLSTLKQEGVSIKQGASHSPQTNGVAEQFNRSLLSKIRCLLNQSNIPVSYWDQASTHASLLLNNTPHRFLNMMTPAKCLENHNSPIEPRLNISRLISFGAKLNVKNESPDSKITGGSSPLRALTFEQYADSMKFLNIDNGRIKISCDYVPSISDKPVKARKPTPSLPSETIQITLPTPTSSIIHCQWIK</sequence>
<evidence type="ECO:0000256" key="3">
    <source>
        <dbReference type="ARBA" id="ARBA00022722"/>
    </source>
</evidence>
<keyword evidence="11" id="KW-0808">Transferase</keyword>
<dbReference type="OrthoDB" id="2506384at2759"/>
<dbReference type="Proteomes" id="UP000765509">
    <property type="component" value="Unassembled WGS sequence"/>
</dbReference>
<evidence type="ECO:0000256" key="9">
    <source>
        <dbReference type="ARBA" id="ARBA00022908"/>
    </source>
</evidence>
<dbReference type="SUPFAM" id="SSF53098">
    <property type="entry name" value="Ribonuclease H-like"/>
    <property type="match status" value="1"/>
</dbReference>
<evidence type="ECO:0000313" key="18">
    <source>
        <dbReference type="Proteomes" id="UP000765509"/>
    </source>
</evidence>
<dbReference type="InterPro" id="IPR012337">
    <property type="entry name" value="RNaseH-like_sf"/>
</dbReference>
<evidence type="ECO:0000256" key="7">
    <source>
        <dbReference type="ARBA" id="ARBA00022842"/>
    </source>
</evidence>
<keyword evidence="5" id="KW-0255">Endonuclease</keyword>
<dbReference type="GO" id="GO:0003723">
    <property type="term" value="F:RNA binding"/>
    <property type="evidence" value="ECO:0007669"/>
    <property type="project" value="UniProtKB-KW"/>
</dbReference>
<comment type="caution">
    <text evidence="17">The sequence shown here is derived from an EMBL/GenBank/DDBJ whole genome shotgun (WGS) entry which is preliminary data.</text>
</comment>
<keyword evidence="11" id="KW-0239">DNA-directed DNA polymerase</keyword>
<evidence type="ECO:0000256" key="4">
    <source>
        <dbReference type="ARBA" id="ARBA00022723"/>
    </source>
</evidence>
<keyword evidence="3" id="KW-0540">Nuclease</keyword>
<keyword evidence="2" id="KW-0548">Nucleotidyltransferase</keyword>
<dbReference type="PANTHER" id="PTHR42648:SF11">
    <property type="entry name" value="TRANSPOSON TY4-P GAG-POL POLYPROTEIN"/>
    <property type="match status" value="1"/>
</dbReference>
<evidence type="ECO:0000256" key="1">
    <source>
        <dbReference type="ARBA" id="ARBA00022578"/>
    </source>
</evidence>
<evidence type="ECO:0000256" key="6">
    <source>
        <dbReference type="ARBA" id="ARBA00022801"/>
    </source>
</evidence>
<dbReference type="GO" id="GO:0005634">
    <property type="term" value="C:nucleus"/>
    <property type="evidence" value="ECO:0007669"/>
    <property type="project" value="UniProtKB-ARBA"/>
</dbReference>
<evidence type="ECO:0000256" key="8">
    <source>
        <dbReference type="ARBA" id="ARBA00022884"/>
    </source>
</evidence>
<name>A0A9Q3I834_9BASI</name>
<dbReference type="GO" id="GO:0004519">
    <property type="term" value="F:endonuclease activity"/>
    <property type="evidence" value="ECO:0007669"/>
    <property type="project" value="UniProtKB-KW"/>
</dbReference>
<feature type="compositionally biased region" description="Basic and acidic residues" evidence="15">
    <location>
        <begin position="1"/>
        <end position="10"/>
    </location>
</feature>
<evidence type="ECO:0000313" key="17">
    <source>
        <dbReference type="EMBL" id="MBW0533516.1"/>
    </source>
</evidence>
<dbReference type="PANTHER" id="PTHR42648">
    <property type="entry name" value="TRANSPOSASE, PUTATIVE-RELATED"/>
    <property type="match status" value="1"/>
</dbReference>
<evidence type="ECO:0000256" key="10">
    <source>
        <dbReference type="ARBA" id="ARBA00022918"/>
    </source>
</evidence>
<evidence type="ECO:0000256" key="15">
    <source>
        <dbReference type="SAM" id="MobiDB-lite"/>
    </source>
</evidence>
<keyword evidence="7" id="KW-0460">Magnesium</keyword>
<keyword evidence="4" id="KW-0479">Metal-binding</keyword>
<feature type="compositionally biased region" description="Polar residues" evidence="15">
    <location>
        <begin position="11"/>
        <end position="24"/>
    </location>
</feature>
<dbReference type="Gene3D" id="3.30.420.10">
    <property type="entry name" value="Ribonuclease H-like superfamily/Ribonuclease H"/>
    <property type="match status" value="1"/>
</dbReference>
<dbReference type="GO" id="GO:0003887">
    <property type="term" value="F:DNA-directed DNA polymerase activity"/>
    <property type="evidence" value="ECO:0007669"/>
    <property type="project" value="UniProtKB-KW"/>
</dbReference>
<evidence type="ECO:0000256" key="5">
    <source>
        <dbReference type="ARBA" id="ARBA00022759"/>
    </source>
</evidence>
<evidence type="ECO:0000256" key="13">
    <source>
        <dbReference type="ARBA" id="ARBA00048173"/>
    </source>
</evidence>
<keyword evidence="9" id="KW-0229">DNA integration</keyword>
<gene>
    <name evidence="17" type="ORF">O181_073231</name>
</gene>
<dbReference type="GO" id="GO:0006310">
    <property type="term" value="P:DNA recombination"/>
    <property type="evidence" value="ECO:0007669"/>
    <property type="project" value="UniProtKB-KW"/>
</dbReference>
<dbReference type="InterPro" id="IPR039537">
    <property type="entry name" value="Retrotran_Ty1/copia-like"/>
</dbReference>